<dbReference type="EMBL" id="MU070379">
    <property type="protein sequence ID" value="KAF5828010.1"/>
    <property type="molecule type" value="Genomic_DNA"/>
</dbReference>
<gene>
    <name evidence="2" type="ORF">DUNSADRAFT_18370</name>
</gene>
<comment type="caution">
    <text evidence="2">The sequence shown here is derived from an EMBL/GenBank/DDBJ whole genome shotgun (WGS) entry which is preliminary data.</text>
</comment>
<feature type="region of interest" description="Disordered" evidence="1">
    <location>
        <begin position="80"/>
        <end position="99"/>
    </location>
</feature>
<evidence type="ECO:0000313" key="2">
    <source>
        <dbReference type="EMBL" id="KAF5828010.1"/>
    </source>
</evidence>
<dbReference type="Proteomes" id="UP000815325">
    <property type="component" value="Unassembled WGS sequence"/>
</dbReference>
<evidence type="ECO:0000313" key="3">
    <source>
        <dbReference type="Proteomes" id="UP000815325"/>
    </source>
</evidence>
<organism evidence="2 3">
    <name type="scientific">Dunaliella salina</name>
    <name type="common">Green alga</name>
    <name type="synonym">Protococcus salinus</name>
    <dbReference type="NCBI Taxonomy" id="3046"/>
    <lineage>
        <taxon>Eukaryota</taxon>
        <taxon>Viridiplantae</taxon>
        <taxon>Chlorophyta</taxon>
        <taxon>core chlorophytes</taxon>
        <taxon>Chlorophyceae</taxon>
        <taxon>CS clade</taxon>
        <taxon>Chlamydomonadales</taxon>
        <taxon>Dunaliellaceae</taxon>
        <taxon>Dunaliella</taxon>
    </lineage>
</organism>
<accession>A0ABQ7G074</accession>
<reference evidence="2" key="1">
    <citation type="submission" date="2017-08" db="EMBL/GenBank/DDBJ databases">
        <authorList>
            <person name="Polle J.E."/>
            <person name="Barry K."/>
            <person name="Cushman J."/>
            <person name="Schmutz J."/>
            <person name="Tran D."/>
            <person name="Hathwaick L.T."/>
            <person name="Yim W.C."/>
            <person name="Jenkins J."/>
            <person name="Mckie-Krisberg Z.M."/>
            <person name="Prochnik S."/>
            <person name="Lindquist E."/>
            <person name="Dockter R.B."/>
            <person name="Adam C."/>
            <person name="Molina H."/>
            <person name="Bunkerborg J."/>
            <person name="Jin E."/>
            <person name="Buchheim M."/>
            <person name="Magnuson J."/>
        </authorList>
    </citation>
    <scope>NUCLEOTIDE SEQUENCE</scope>
    <source>
        <strain evidence="2">CCAP 19/18</strain>
    </source>
</reference>
<sequence>MGACFTEVLRKLGASKADEGNVIVYVGEYSQGEAQEGRMPPSRSFPVFRPFLLSMLDFVHQANKDVSAVCNEMKKANRMVGQLTDDTEEEAEKTRSKLS</sequence>
<evidence type="ECO:0000256" key="1">
    <source>
        <dbReference type="SAM" id="MobiDB-lite"/>
    </source>
</evidence>
<keyword evidence="3" id="KW-1185">Reference proteome</keyword>
<protein>
    <submittedName>
        <fullName evidence="2">Uncharacterized protein</fullName>
    </submittedName>
</protein>
<name>A0ABQ7G074_DUNSA</name>
<proteinExistence type="predicted"/>